<proteinExistence type="predicted"/>
<reference evidence="1 2" key="1">
    <citation type="submission" date="2017-01" db="EMBL/GenBank/DDBJ databases">
        <title>A new Hymenobacter.</title>
        <authorList>
            <person name="Liang Y."/>
            <person name="Feng F."/>
        </authorList>
    </citation>
    <scope>NUCLEOTIDE SEQUENCE [LARGE SCALE GENOMIC DNA]</scope>
    <source>
        <strain evidence="1">MIMBbqt21</strain>
    </source>
</reference>
<dbReference type="EMBL" id="MTSE01000011">
    <property type="protein sequence ID" value="OUJ72378.1"/>
    <property type="molecule type" value="Genomic_DNA"/>
</dbReference>
<comment type="caution">
    <text evidence="1">The sequence shown here is derived from an EMBL/GenBank/DDBJ whole genome shotgun (WGS) entry which is preliminary data.</text>
</comment>
<dbReference type="Proteomes" id="UP000194873">
    <property type="component" value="Unassembled WGS sequence"/>
</dbReference>
<keyword evidence="2" id="KW-1185">Reference proteome</keyword>
<gene>
    <name evidence="1" type="ORF">BXP70_19205</name>
</gene>
<dbReference type="InterPro" id="IPR036513">
    <property type="entry name" value="STAS_dom_sf"/>
</dbReference>
<accession>A0A243WA11</accession>
<dbReference type="AlphaFoldDB" id="A0A243WA11"/>
<protein>
    <recommendedName>
        <fullName evidence="3">STAS domain-containing protein</fullName>
    </recommendedName>
</protein>
<evidence type="ECO:0008006" key="3">
    <source>
        <dbReference type="Google" id="ProtNLM"/>
    </source>
</evidence>
<organism evidence="1 2">
    <name type="scientific">Hymenobacter crusticola</name>
    <dbReference type="NCBI Taxonomy" id="1770526"/>
    <lineage>
        <taxon>Bacteria</taxon>
        <taxon>Pseudomonadati</taxon>
        <taxon>Bacteroidota</taxon>
        <taxon>Cytophagia</taxon>
        <taxon>Cytophagales</taxon>
        <taxon>Hymenobacteraceae</taxon>
        <taxon>Hymenobacter</taxon>
    </lineage>
</organism>
<dbReference type="SUPFAM" id="SSF52091">
    <property type="entry name" value="SpoIIaa-like"/>
    <property type="match status" value="1"/>
</dbReference>
<name>A0A243WA11_9BACT</name>
<evidence type="ECO:0000313" key="1">
    <source>
        <dbReference type="EMBL" id="OUJ72378.1"/>
    </source>
</evidence>
<evidence type="ECO:0000313" key="2">
    <source>
        <dbReference type="Proteomes" id="UP000194873"/>
    </source>
</evidence>
<sequence>MLNDSTTAALTPVVLASLNAKQLAELLVAPLPQLLIDCGELGIPHPLGVCHFVSQLLCLRRRGTRVWLCNVPLVLHHSLSQLGLGTLFPVVGNDNRPLLPDLGPAAISSSLAMSA</sequence>